<dbReference type="GO" id="GO:0046983">
    <property type="term" value="F:protein dimerization activity"/>
    <property type="evidence" value="ECO:0007669"/>
    <property type="project" value="InterPro"/>
</dbReference>
<dbReference type="AlphaFoldDB" id="A0A8H5Y7R3"/>
<keyword evidence="4" id="KW-0862">Zinc</keyword>
<gene>
    <name evidence="10" type="ORF">FMUND_11465</name>
</gene>
<evidence type="ECO:0000313" key="10">
    <source>
        <dbReference type="EMBL" id="KAF5706681.1"/>
    </source>
</evidence>
<organism evidence="10 11">
    <name type="scientific">Fusarium mundagurra</name>
    <dbReference type="NCBI Taxonomy" id="1567541"/>
    <lineage>
        <taxon>Eukaryota</taxon>
        <taxon>Fungi</taxon>
        <taxon>Dikarya</taxon>
        <taxon>Ascomycota</taxon>
        <taxon>Pezizomycotina</taxon>
        <taxon>Sordariomycetes</taxon>
        <taxon>Hypocreomycetidae</taxon>
        <taxon>Hypocreales</taxon>
        <taxon>Nectriaceae</taxon>
        <taxon>Fusarium</taxon>
        <taxon>Fusarium fujikuroi species complex</taxon>
    </lineage>
</organism>
<dbReference type="Proteomes" id="UP000544331">
    <property type="component" value="Unassembled WGS sequence"/>
</dbReference>
<dbReference type="PROSITE" id="PS50067">
    <property type="entry name" value="KINESIN_MOTOR_2"/>
    <property type="match status" value="1"/>
</dbReference>
<dbReference type="GO" id="GO:0007018">
    <property type="term" value="P:microtubule-based movement"/>
    <property type="evidence" value="ECO:0007669"/>
    <property type="project" value="InterPro"/>
</dbReference>
<keyword evidence="11" id="KW-1185">Reference proteome</keyword>
<dbReference type="PANTHER" id="PTHR46481">
    <property type="entry name" value="ZINC FINGER BED DOMAIN-CONTAINING PROTEIN 4"/>
    <property type="match status" value="1"/>
</dbReference>
<keyword evidence="7" id="KW-0175">Coiled coil</keyword>
<keyword evidence="5" id="KW-0539">Nucleus</keyword>
<comment type="caution">
    <text evidence="6">Lacks conserved residue(s) required for the propagation of feature annotation.</text>
</comment>
<dbReference type="GO" id="GO:0008017">
    <property type="term" value="F:microtubule binding"/>
    <property type="evidence" value="ECO:0007669"/>
    <property type="project" value="InterPro"/>
</dbReference>
<dbReference type="InterPro" id="IPR001752">
    <property type="entry name" value="Kinesin_motor_dom"/>
</dbReference>
<evidence type="ECO:0000256" key="3">
    <source>
        <dbReference type="ARBA" id="ARBA00022771"/>
    </source>
</evidence>
<comment type="caution">
    <text evidence="10">The sequence shown here is derived from an EMBL/GenBank/DDBJ whole genome shotgun (WGS) entry which is preliminary data.</text>
</comment>
<dbReference type="InterPro" id="IPR027417">
    <property type="entry name" value="P-loop_NTPase"/>
</dbReference>
<feature type="region of interest" description="Disordered" evidence="8">
    <location>
        <begin position="1"/>
        <end position="25"/>
    </location>
</feature>
<dbReference type="GO" id="GO:0005524">
    <property type="term" value="F:ATP binding"/>
    <property type="evidence" value="ECO:0007669"/>
    <property type="project" value="InterPro"/>
</dbReference>
<feature type="region of interest" description="Disordered" evidence="8">
    <location>
        <begin position="558"/>
        <end position="581"/>
    </location>
</feature>
<evidence type="ECO:0000256" key="7">
    <source>
        <dbReference type="SAM" id="Coils"/>
    </source>
</evidence>
<dbReference type="GO" id="GO:0003777">
    <property type="term" value="F:microtubule motor activity"/>
    <property type="evidence" value="ECO:0007669"/>
    <property type="project" value="InterPro"/>
</dbReference>
<reference evidence="10 11" key="1">
    <citation type="submission" date="2020-05" db="EMBL/GenBank/DDBJ databases">
        <title>Identification and distribution of gene clusters putatively required for synthesis of sphingolipid metabolism inhibitors in phylogenetically diverse species of the filamentous fungus Fusarium.</title>
        <authorList>
            <person name="Kim H.-S."/>
            <person name="Busman M."/>
            <person name="Brown D.W."/>
            <person name="Divon H."/>
            <person name="Uhlig S."/>
            <person name="Proctor R.H."/>
        </authorList>
    </citation>
    <scope>NUCLEOTIDE SEQUENCE [LARGE SCALE GENOMIC DNA]</scope>
    <source>
        <strain evidence="10 11">NRRL 66235</strain>
    </source>
</reference>
<dbReference type="Pfam" id="PF05699">
    <property type="entry name" value="Dimer_Tnp_hAT"/>
    <property type="match status" value="1"/>
</dbReference>
<dbReference type="SUPFAM" id="SSF52540">
    <property type="entry name" value="P-loop containing nucleoside triphosphate hydrolases"/>
    <property type="match status" value="1"/>
</dbReference>
<dbReference type="EMBL" id="JAAOAN010000446">
    <property type="protein sequence ID" value="KAF5706681.1"/>
    <property type="molecule type" value="Genomic_DNA"/>
</dbReference>
<comment type="similarity">
    <text evidence="6">Belongs to the TRAFAC class myosin-kinesin ATPase superfamily. Kinesin family.</text>
</comment>
<keyword evidence="2" id="KW-0479">Metal-binding</keyword>
<feature type="coiled-coil region" evidence="7">
    <location>
        <begin position="876"/>
        <end position="903"/>
    </location>
</feature>
<keyword evidence="3" id="KW-0863">Zinc-finger</keyword>
<evidence type="ECO:0000256" key="2">
    <source>
        <dbReference type="ARBA" id="ARBA00022723"/>
    </source>
</evidence>
<dbReference type="OrthoDB" id="5055183at2759"/>
<dbReference type="GO" id="GO:0005634">
    <property type="term" value="C:nucleus"/>
    <property type="evidence" value="ECO:0007669"/>
    <property type="project" value="UniProtKB-SubCell"/>
</dbReference>
<sequence length="1085" mass="122098">MSETAIKGSLTSSPSSSPPPPAFPRLGSRSKVIAKQYDAALALASTADSSVDDLCKIVRGQRRFVIASLLDKRKSRGRRSWIGNHGWFLAELRKDNTSSGDIWCCRLCDDRGAPRFFNAQSTSSASAHLFKFVVLLISRLSLTAFRAHRITETFETGSSGDPSVLDLQRNASKKRPASSSFLLPRAKMARIRELSVGYIVDSNLPFTTFESTYLQELFRQLDSDLYAQVPWGRTTTKKDLEDILVSKKAAVKEELNNTVTQIHLSFDLWTSPNRLAFISIFGHFIDRRHSYQSRLLAFKRQIGSHAGENIAYTIRNVVRDWGIDCKLGVSICDNAASNDVCLRNLYTTLDASVTRADTEARRMRCFGHILNLVAQAFIYGDDAASFELQSEAYDIPVGKLHNIVKFIRASPQRTEASRAHAREQEEVDTYKLAEESTAELEVIQNNATRWNSTYTMIERALVKQSELNSFIQELGLEADASRRVPTADILTSDDWKVLREGWGTSGGHGRLWEVMTGMEFVLEHLEDWKVLYEDETADPAAEEWYITQGEEAGPAMGVTSTLSRPPTVGQIRERPSRQSRLPSRLQGYEITPLRRRRETTLPARPPASSQFNEDALPVHSREDYLQDDARSMSNIASMEGQERASIKASINNAWIKLNEYYTLLRRSPLFATSVVLNPDLGLRWLETNWTSPEQLQWLRDAKDGIKVYFERSELERYYRLDPEQVDDPIRWWIDHSNAFPRLSRFALDILAIPAMSTDCEKAFSLAKLTPCPIVQRPCWEFDTFKRDLVQAIGQRAKGSSSVHDQSSRTHAVLELEIVSPSLIDARHALFDRQSELVPVGKRATDIKVEEESKGVIRMPDGGWAPNPDYQPNQERIGAVEAEKARYEAQVTEAEEKIESILASSVSPCLGAKMVFVDLAGAEYFKGNGDKPTTIKQTPQELQEGRQINTDLLTLKEVMRAWSRNEKRIPFRSSALTMVLREHFMSTERGNSTIIVTLSPAANHGWFRLVQNTIAKCGIRSDDIRNFDETGFMMGIIMAGMVVFERQVYGLFIGYAQVAILAGVELAKALNIHILTKAGAIPTTPT</sequence>
<dbReference type="InterPro" id="IPR012337">
    <property type="entry name" value="RNaseH-like_sf"/>
</dbReference>
<dbReference type="InterPro" id="IPR008906">
    <property type="entry name" value="HATC_C_dom"/>
</dbReference>
<protein>
    <recommendedName>
        <fullName evidence="9">Kinesin motor domain-containing protein</fullName>
    </recommendedName>
</protein>
<evidence type="ECO:0000256" key="1">
    <source>
        <dbReference type="ARBA" id="ARBA00004123"/>
    </source>
</evidence>
<dbReference type="SUPFAM" id="SSF53098">
    <property type="entry name" value="Ribonuclease H-like"/>
    <property type="match status" value="2"/>
</dbReference>
<evidence type="ECO:0000256" key="4">
    <source>
        <dbReference type="ARBA" id="ARBA00022833"/>
    </source>
</evidence>
<dbReference type="PANTHER" id="PTHR46481:SF10">
    <property type="entry name" value="ZINC FINGER BED DOMAIN-CONTAINING PROTEIN 39"/>
    <property type="match status" value="1"/>
</dbReference>
<dbReference type="Pfam" id="PF00225">
    <property type="entry name" value="Kinesin"/>
    <property type="match status" value="1"/>
</dbReference>
<name>A0A8H5Y7R3_9HYPO</name>
<feature type="domain" description="Kinesin motor" evidence="9">
    <location>
        <begin position="790"/>
        <end position="1026"/>
    </location>
</feature>
<evidence type="ECO:0000313" key="11">
    <source>
        <dbReference type="Proteomes" id="UP000544331"/>
    </source>
</evidence>
<evidence type="ECO:0000259" key="9">
    <source>
        <dbReference type="PROSITE" id="PS50067"/>
    </source>
</evidence>
<evidence type="ECO:0000256" key="5">
    <source>
        <dbReference type="ARBA" id="ARBA00023242"/>
    </source>
</evidence>
<evidence type="ECO:0000256" key="6">
    <source>
        <dbReference type="PROSITE-ProRule" id="PRU00283"/>
    </source>
</evidence>
<accession>A0A8H5Y7R3</accession>
<comment type="subcellular location">
    <subcellularLocation>
        <location evidence="1">Nucleus</location>
    </subcellularLocation>
</comment>
<dbReference type="InterPro" id="IPR052035">
    <property type="entry name" value="ZnF_BED_domain_contain"/>
</dbReference>
<proteinExistence type="inferred from homology"/>
<dbReference type="InterPro" id="IPR036961">
    <property type="entry name" value="Kinesin_motor_dom_sf"/>
</dbReference>
<evidence type="ECO:0000256" key="8">
    <source>
        <dbReference type="SAM" id="MobiDB-lite"/>
    </source>
</evidence>
<dbReference type="GO" id="GO:0008270">
    <property type="term" value="F:zinc ion binding"/>
    <property type="evidence" value="ECO:0007669"/>
    <property type="project" value="UniProtKB-KW"/>
</dbReference>
<dbReference type="Gene3D" id="3.40.850.10">
    <property type="entry name" value="Kinesin motor domain"/>
    <property type="match status" value="1"/>
</dbReference>